<proteinExistence type="predicted"/>
<comment type="caution">
    <text evidence="1">The sequence shown here is derived from an EMBL/GenBank/DDBJ whole genome shotgun (WGS) entry which is preliminary data.</text>
</comment>
<keyword evidence="2" id="KW-1185">Reference proteome</keyword>
<sequence>MDQITLLFLQKQGEAYLWIVSFCPFISSLDVFIPDFFVIFLAIRLHANPNFYPRSSVQGGISGIEKDCDGTVVTSVTNGDACSSGNVSLTLEISLRVERGNEGKWHVLSSMINEVGSVVVKPSGDKKLHSFETMSTNDCGPGFKNVVAVKPSGDDIYTVLKLL</sequence>
<evidence type="ECO:0000313" key="2">
    <source>
        <dbReference type="Proteomes" id="UP000737018"/>
    </source>
</evidence>
<dbReference type="EMBL" id="JRKL02003839">
    <property type="protein sequence ID" value="KAF3954062.1"/>
    <property type="molecule type" value="Genomic_DNA"/>
</dbReference>
<dbReference type="Proteomes" id="UP000737018">
    <property type="component" value="Unassembled WGS sequence"/>
</dbReference>
<gene>
    <name evidence="1" type="ORF">CMV_020551</name>
</gene>
<organism evidence="1 2">
    <name type="scientific">Castanea mollissima</name>
    <name type="common">Chinese chestnut</name>
    <dbReference type="NCBI Taxonomy" id="60419"/>
    <lineage>
        <taxon>Eukaryota</taxon>
        <taxon>Viridiplantae</taxon>
        <taxon>Streptophyta</taxon>
        <taxon>Embryophyta</taxon>
        <taxon>Tracheophyta</taxon>
        <taxon>Spermatophyta</taxon>
        <taxon>Magnoliopsida</taxon>
        <taxon>eudicotyledons</taxon>
        <taxon>Gunneridae</taxon>
        <taxon>Pentapetalae</taxon>
        <taxon>rosids</taxon>
        <taxon>fabids</taxon>
        <taxon>Fagales</taxon>
        <taxon>Fagaceae</taxon>
        <taxon>Castanea</taxon>
    </lineage>
</organism>
<dbReference type="OrthoDB" id="1813934at2759"/>
<accession>A0A8J4QYT2</accession>
<protein>
    <submittedName>
        <fullName evidence="1">Uncharacterized protein</fullName>
    </submittedName>
</protein>
<evidence type="ECO:0000313" key="1">
    <source>
        <dbReference type="EMBL" id="KAF3954062.1"/>
    </source>
</evidence>
<dbReference type="AlphaFoldDB" id="A0A8J4QYT2"/>
<name>A0A8J4QYT2_9ROSI</name>
<reference evidence="1" key="1">
    <citation type="submission" date="2020-03" db="EMBL/GenBank/DDBJ databases">
        <title>Castanea mollissima Vanexum genome sequencing.</title>
        <authorList>
            <person name="Staton M."/>
        </authorList>
    </citation>
    <scope>NUCLEOTIDE SEQUENCE</scope>
    <source>
        <tissue evidence="1">Leaf</tissue>
    </source>
</reference>